<evidence type="ECO:0000313" key="11">
    <source>
        <dbReference type="Proteomes" id="UP000476176"/>
    </source>
</evidence>
<gene>
    <name evidence="6" type="ORF">PF001_g24240</name>
    <name evidence="5" type="ORF">PF002_g13361</name>
    <name evidence="4" type="ORF">PF004_g24057</name>
    <name evidence="3" type="ORF">PF005_g25182</name>
    <name evidence="2" type="ORF">PF007_g25215</name>
    <name evidence="1" type="ORF">PF010_g24601</name>
</gene>
<evidence type="ECO:0000313" key="7">
    <source>
        <dbReference type="Proteomes" id="UP000433483"/>
    </source>
</evidence>
<dbReference type="Proteomes" id="UP000440367">
    <property type="component" value="Unassembled WGS sequence"/>
</dbReference>
<reference evidence="7 8" key="1">
    <citation type="submission" date="2018-08" db="EMBL/GenBank/DDBJ databases">
        <title>Genomic investigation of the strawberry pathogen Phytophthora fragariae indicates pathogenicity is determined by transcriptional variation in three key races.</title>
        <authorList>
            <person name="Adams T.M."/>
            <person name="Armitage A.D."/>
            <person name="Sobczyk M.K."/>
            <person name="Bates H.J."/>
            <person name="Dunwell J.M."/>
            <person name="Nellist C.F."/>
            <person name="Harrison R.J."/>
        </authorList>
    </citation>
    <scope>NUCLEOTIDE SEQUENCE [LARGE SCALE GENOMIC DNA]</scope>
    <source>
        <strain evidence="6 8">A4</strain>
        <strain evidence="5 9">BC-1</strain>
        <strain evidence="4 11">BC-23</strain>
        <strain evidence="3 7">NOV-27</strain>
        <strain evidence="2 10">NOV-71</strain>
        <strain evidence="1 12">ONT-3</strain>
    </source>
</reference>
<evidence type="ECO:0000313" key="10">
    <source>
        <dbReference type="Proteomes" id="UP000441208"/>
    </source>
</evidence>
<protein>
    <submittedName>
        <fullName evidence="2">Uncharacterized protein</fullName>
    </submittedName>
</protein>
<organism evidence="2 10">
    <name type="scientific">Phytophthora fragariae</name>
    <dbReference type="NCBI Taxonomy" id="53985"/>
    <lineage>
        <taxon>Eukaryota</taxon>
        <taxon>Sar</taxon>
        <taxon>Stramenopiles</taxon>
        <taxon>Oomycota</taxon>
        <taxon>Peronosporomycetes</taxon>
        <taxon>Peronosporales</taxon>
        <taxon>Peronosporaceae</taxon>
        <taxon>Phytophthora</taxon>
    </lineage>
</organism>
<evidence type="ECO:0000313" key="12">
    <source>
        <dbReference type="Proteomes" id="UP000488956"/>
    </source>
</evidence>
<dbReference type="Proteomes" id="UP000441208">
    <property type="component" value="Unassembled WGS sequence"/>
</dbReference>
<dbReference type="EMBL" id="QXGC01002679">
    <property type="protein sequence ID" value="KAE9183060.1"/>
    <property type="molecule type" value="Genomic_DNA"/>
</dbReference>
<evidence type="ECO:0000313" key="2">
    <source>
        <dbReference type="EMBL" id="KAE9074906.1"/>
    </source>
</evidence>
<sequence>MRVLALASKQSFVASADASGSVHQAGVIVSPPSFDDPCPAPRIVMATPPFGSIALSGHSGVLMRRNLVAEPTEAATGSALGTGTSAKTVLFHRHLPDSYRLWPAVCGHSD</sequence>
<dbReference type="AlphaFoldDB" id="A0A6A3QFR5"/>
<evidence type="ECO:0000313" key="6">
    <source>
        <dbReference type="EMBL" id="KAE9280418.1"/>
    </source>
</evidence>
<dbReference type="EMBL" id="QXFX01002679">
    <property type="protein sequence ID" value="KAE9074638.1"/>
    <property type="molecule type" value="Genomic_DNA"/>
</dbReference>
<dbReference type="EMBL" id="QXGE01002622">
    <property type="protein sequence ID" value="KAE9280418.1"/>
    <property type="molecule type" value="Genomic_DNA"/>
</dbReference>
<proteinExistence type="predicted"/>
<evidence type="ECO:0000313" key="4">
    <source>
        <dbReference type="EMBL" id="KAE9183060.1"/>
    </source>
</evidence>
<dbReference type="Proteomes" id="UP000437068">
    <property type="component" value="Unassembled WGS sequence"/>
</dbReference>
<dbReference type="EMBL" id="QXFZ01002665">
    <property type="protein sequence ID" value="KAE9074906.1"/>
    <property type="molecule type" value="Genomic_DNA"/>
</dbReference>
<name>A0A6A3QFR5_9STRA</name>
<dbReference type="Proteomes" id="UP000488956">
    <property type="component" value="Unassembled WGS sequence"/>
</dbReference>
<evidence type="ECO:0000313" key="1">
    <source>
        <dbReference type="EMBL" id="KAE9074638.1"/>
    </source>
</evidence>
<dbReference type="Proteomes" id="UP000433483">
    <property type="component" value="Unassembled WGS sequence"/>
</dbReference>
<dbReference type="EMBL" id="QXGB01002672">
    <property type="protein sequence ID" value="KAE9175939.1"/>
    <property type="molecule type" value="Genomic_DNA"/>
</dbReference>
<keyword evidence="7" id="KW-1185">Reference proteome</keyword>
<dbReference type="Proteomes" id="UP000476176">
    <property type="component" value="Unassembled WGS sequence"/>
</dbReference>
<evidence type="ECO:0000313" key="3">
    <source>
        <dbReference type="EMBL" id="KAE9175939.1"/>
    </source>
</evidence>
<accession>A0A6A3QFR5</accession>
<evidence type="ECO:0000313" key="5">
    <source>
        <dbReference type="EMBL" id="KAE9229248.1"/>
    </source>
</evidence>
<comment type="caution">
    <text evidence="2">The sequence shown here is derived from an EMBL/GenBank/DDBJ whole genome shotgun (WGS) entry which is preliminary data.</text>
</comment>
<evidence type="ECO:0000313" key="9">
    <source>
        <dbReference type="Proteomes" id="UP000440367"/>
    </source>
</evidence>
<dbReference type="EMBL" id="QXGD01000672">
    <property type="protein sequence ID" value="KAE9229248.1"/>
    <property type="molecule type" value="Genomic_DNA"/>
</dbReference>
<evidence type="ECO:0000313" key="8">
    <source>
        <dbReference type="Proteomes" id="UP000437068"/>
    </source>
</evidence>